<proteinExistence type="predicted"/>
<sequence>MIDLISNQGGAGAHDSDLVGSIAVYGDIVNQSDLTVDKTVFYGAYESISVV</sequence>
<accession>T2IIM6</accession>
<evidence type="ECO:0000313" key="1">
    <source>
        <dbReference type="EMBL" id="CCQ52888.1"/>
    </source>
</evidence>
<name>T2IIM6_CROWT</name>
<dbReference type="RefSeq" id="WP_021831659.1">
    <property type="nucleotide sequence ID" value="NZ_CAQK01000727.1"/>
</dbReference>
<dbReference type="Proteomes" id="UP000018348">
    <property type="component" value="Unassembled WGS sequence"/>
</dbReference>
<evidence type="ECO:0000313" key="2">
    <source>
        <dbReference type="Proteomes" id="UP000018348"/>
    </source>
</evidence>
<reference evidence="1 2" key="1">
    <citation type="submission" date="2013-01" db="EMBL/GenBank/DDBJ databases">
        <authorList>
            <person name="Bench S."/>
        </authorList>
    </citation>
    <scope>NUCLEOTIDE SEQUENCE [LARGE SCALE GENOMIC DNA]</scope>
    <source>
        <strain evidence="1 2">WH 8502</strain>
    </source>
</reference>
<organism evidence="1 2">
    <name type="scientific">Crocosphaera watsonii WH 8502</name>
    <dbReference type="NCBI Taxonomy" id="423474"/>
    <lineage>
        <taxon>Bacteria</taxon>
        <taxon>Bacillati</taxon>
        <taxon>Cyanobacteriota</taxon>
        <taxon>Cyanophyceae</taxon>
        <taxon>Oscillatoriophycideae</taxon>
        <taxon>Chroococcales</taxon>
        <taxon>Aphanothecaceae</taxon>
        <taxon>Crocosphaera</taxon>
    </lineage>
</organism>
<protein>
    <submittedName>
        <fullName evidence="1">Uncharacterized protein</fullName>
    </submittedName>
</protein>
<dbReference type="AlphaFoldDB" id="T2IIM6"/>
<dbReference type="EMBL" id="CAQK01000727">
    <property type="protein sequence ID" value="CCQ52888.1"/>
    <property type="molecule type" value="Genomic_DNA"/>
</dbReference>
<reference evidence="1 2" key="2">
    <citation type="submission" date="2013-09" db="EMBL/GenBank/DDBJ databases">
        <title>Whole genome comparison of six Crocosphaera watsonii strains with differing phenotypes.</title>
        <authorList>
            <person name="Bench S.R."/>
            <person name="Heller P."/>
            <person name="Frank I."/>
            <person name="Arciniega M."/>
            <person name="Shilova I.N."/>
            <person name="Zehr J.P."/>
        </authorList>
    </citation>
    <scope>NUCLEOTIDE SEQUENCE [LARGE SCALE GENOMIC DNA]</scope>
    <source>
        <strain evidence="1 2">WH 8502</strain>
    </source>
</reference>
<comment type="caution">
    <text evidence="1">The sequence shown here is derived from an EMBL/GenBank/DDBJ whole genome shotgun (WGS) entry which is preliminary data.</text>
</comment>
<gene>
    <name evidence="1" type="ORF">CWATWH8502_1408</name>
</gene>